<evidence type="ECO:0000256" key="4">
    <source>
        <dbReference type="ARBA" id="ARBA00022989"/>
    </source>
</evidence>
<protein>
    <recommendedName>
        <fullName evidence="8">Integral membrane bound transporter domain-containing protein</fullName>
    </recommendedName>
</protein>
<proteinExistence type="inferred from homology"/>
<keyword evidence="2" id="KW-1003">Cell membrane</keyword>
<feature type="transmembrane region" description="Helical" evidence="7">
    <location>
        <begin position="436"/>
        <end position="456"/>
    </location>
</feature>
<comment type="subcellular location">
    <subcellularLocation>
        <location evidence="1">Cell membrane</location>
        <topology evidence="1">Multi-pass membrane protein</topology>
    </subcellularLocation>
</comment>
<feature type="transmembrane region" description="Helical" evidence="7">
    <location>
        <begin position="72"/>
        <end position="89"/>
    </location>
</feature>
<feature type="domain" description="Integral membrane bound transporter" evidence="8">
    <location>
        <begin position="358"/>
        <end position="472"/>
    </location>
</feature>
<evidence type="ECO:0000256" key="5">
    <source>
        <dbReference type="ARBA" id="ARBA00023136"/>
    </source>
</evidence>
<keyword evidence="10" id="KW-1185">Reference proteome</keyword>
<dbReference type="InterPro" id="IPR049453">
    <property type="entry name" value="Memb_transporter_dom"/>
</dbReference>
<dbReference type="EMBL" id="JABBNB010000021">
    <property type="protein sequence ID" value="NMO03216.1"/>
    <property type="molecule type" value="Genomic_DNA"/>
</dbReference>
<evidence type="ECO:0000313" key="9">
    <source>
        <dbReference type="EMBL" id="NMO03216.1"/>
    </source>
</evidence>
<feature type="transmembrane region" description="Helical" evidence="7">
    <location>
        <begin position="95"/>
        <end position="113"/>
    </location>
</feature>
<accession>A0A848KX61</accession>
<reference evidence="9 10" key="1">
    <citation type="submission" date="2020-04" db="EMBL/GenBank/DDBJ databases">
        <title>Gordonia sp. nov. TBRC 11910.</title>
        <authorList>
            <person name="Suriyachadkun C."/>
        </authorList>
    </citation>
    <scope>NUCLEOTIDE SEQUENCE [LARGE SCALE GENOMIC DNA]</scope>
    <source>
        <strain evidence="9 10">TBRC 11910</strain>
    </source>
</reference>
<feature type="transmembrane region" description="Helical" evidence="7">
    <location>
        <begin position="462"/>
        <end position="479"/>
    </location>
</feature>
<dbReference type="Proteomes" id="UP000550729">
    <property type="component" value="Unassembled WGS sequence"/>
</dbReference>
<dbReference type="AlphaFoldDB" id="A0A848KX61"/>
<sequence>MSLPSILDHALREMRPKPPLKDPARLLRVAVGMTVATIVGYLTGTIGGLALVCVGAFLAGIAAVMPHNRPRLSAVSLTTLGEIAALFLGVVVHGIWWVILPVLFIGLLAGGLLRSVTVGLSMRVIVVTIIFLAFAEITTSWHTGLTELGLFAAGGLIMMVAQFLPPIEPAYATQRVAVADLYRALATDGPYGPAILTADRSLALVSHRRSHEVGRLTELVEVAEEIGQLLQAMHNRHDAADRPTLDAISGRCRAIAVGVQRGRLVNAEQIVLDEQTDADRLSNALVRAVNTASSIASTELPADVEASTASRHRPPSALDLVRAELRLSSPMMQHGLRLACAGVVAQLIGLAIGQATPADLVLRGHGFWVVVAVVLILFPDYGETMSRGISRTIGTVFGVGLGIALSFLPSTLAVHALVLTVLYFGYLAFRSCGQAYTMFWVVAWIAALTVGPAGAITRGVETLAGCVLAFVVYLIAPTWHGSRLSSLLTALLRAESERLRAIADLSEQPNDAAADAEVVHATARSRIARMEFTEAVHRASAEPRRVASGGWSADKIAALTPAVANISRQTSVMAAFATGPDADRREKVRLESEEFAGRLQAIAESIQNETTAPTFEPWHPHAGATSNLVIAVESAGESTAELATLVGGLDRH</sequence>
<keyword evidence="3 7" id="KW-0812">Transmembrane</keyword>
<evidence type="ECO:0000256" key="1">
    <source>
        <dbReference type="ARBA" id="ARBA00004651"/>
    </source>
</evidence>
<organism evidence="9 10">
    <name type="scientific">Gordonia asplenii</name>
    <dbReference type="NCBI Taxonomy" id="2725283"/>
    <lineage>
        <taxon>Bacteria</taxon>
        <taxon>Bacillati</taxon>
        <taxon>Actinomycetota</taxon>
        <taxon>Actinomycetes</taxon>
        <taxon>Mycobacteriales</taxon>
        <taxon>Gordoniaceae</taxon>
        <taxon>Gordonia</taxon>
    </lineage>
</organism>
<dbReference type="Pfam" id="PF13515">
    <property type="entry name" value="FUSC_2"/>
    <property type="match status" value="1"/>
</dbReference>
<comment type="caution">
    <text evidence="9">The sequence shown here is derived from an EMBL/GenBank/DDBJ whole genome shotgun (WGS) entry which is preliminary data.</text>
</comment>
<evidence type="ECO:0000259" key="8">
    <source>
        <dbReference type="Pfam" id="PF13515"/>
    </source>
</evidence>
<feature type="transmembrane region" description="Helical" evidence="7">
    <location>
        <begin position="365"/>
        <end position="382"/>
    </location>
</feature>
<feature type="transmembrane region" description="Helical" evidence="7">
    <location>
        <begin position="148"/>
        <end position="165"/>
    </location>
</feature>
<keyword evidence="5 7" id="KW-0472">Membrane</keyword>
<evidence type="ECO:0000256" key="3">
    <source>
        <dbReference type="ARBA" id="ARBA00022692"/>
    </source>
</evidence>
<dbReference type="PANTHER" id="PTHR30509:SF9">
    <property type="entry name" value="MULTIDRUG RESISTANCE PROTEIN MDTO"/>
    <property type="match status" value="1"/>
</dbReference>
<evidence type="ECO:0000256" key="7">
    <source>
        <dbReference type="SAM" id="Phobius"/>
    </source>
</evidence>
<feature type="transmembrane region" description="Helical" evidence="7">
    <location>
        <begin position="48"/>
        <end position="65"/>
    </location>
</feature>
<evidence type="ECO:0000256" key="2">
    <source>
        <dbReference type="ARBA" id="ARBA00022475"/>
    </source>
</evidence>
<dbReference type="RefSeq" id="WP_170195725.1">
    <property type="nucleotide sequence ID" value="NZ_JABBNB010000021.1"/>
</dbReference>
<gene>
    <name evidence="9" type="ORF">HH308_18540</name>
</gene>
<evidence type="ECO:0000256" key="6">
    <source>
        <dbReference type="ARBA" id="ARBA00043993"/>
    </source>
</evidence>
<feature type="transmembrane region" description="Helical" evidence="7">
    <location>
        <begin position="335"/>
        <end position="353"/>
    </location>
</feature>
<name>A0A848KX61_9ACTN</name>
<feature type="transmembrane region" description="Helical" evidence="7">
    <location>
        <begin position="120"/>
        <end position="142"/>
    </location>
</feature>
<dbReference type="PANTHER" id="PTHR30509">
    <property type="entry name" value="P-HYDROXYBENZOIC ACID EFFLUX PUMP SUBUNIT-RELATED"/>
    <property type="match status" value="1"/>
</dbReference>
<keyword evidence="4 7" id="KW-1133">Transmembrane helix</keyword>
<comment type="similarity">
    <text evidence="6">Belongs to the YccS/YhfK family.</text>
</comment>
<dbReference type="GO" id="GO:0005886">
    <property type="term" value="C:plasma membrane"/>
    <property type="evidence" value="ECO:0007669"/>
    <property type="project" value="UniProtKB-SubCell"/>
</dbReference>
<evidence type="ECO:0000313" key="10">
    <source>
        <dbReference type="Proteomes" id="UP000550729"/>
    </source>
</evidence>